<dbReference type="EMBL" id="KV424069">
    <property type="protein sequence ID" value="KZT52343.1"/>
    <property type="molecule type" value="Genomic_DNA"/>
</dbReference>
<evidence type="ECO:0000256" key="4">
    <source>
        <dbReference type="ARBA" id="ARBA00023239"/>
    </source>
</evidence>
<dbReference type="InterPro" id="IPR011057">
    <property type="entry name" value="Mss4-like_sf"/>
</dbReference>
<sequence>MTTRLTLRCHSGQNTWSLPYPTASLPLNAWYCHCSICRHVSGAPFVAHLGQLPISLCESTASPPATSRAYNTSSKGRRYFCSKCGTYLATSTPVGVKPEQWFACVGALELGSLKAQEVYKFSEHYDLASTVDGGFARWLDDGLPKWVAWGPEEFHFPTEPLTPARPTSGAKEALNGACHCGGVTLELLQP</sequence>
<dbReference type="Pfam" id="PF04828">
    <property type="entry name" value="GFA"/>
    <property type="match status" value="1"/>
</dbReference>
<dbReference type="InterPro" id="IPR006913">
    <property type="entry name" value="CENP-V/GFA"/>
</dbReference>
<reference evidence="6 7" key="1">
    <citation type="journal article" date="2016" name="Mol. Biol. Evol.">
        <title>Comparative Genomics of Early-Diverging Mushroom-Forming Fungi Provides Insights into the Origins of Lignocellulose Decay Capabilities.</title>
        <authorList>
            <person name="Nagy L.G."/>
            <person name="Riley R."/>
            <person name="Tritt A."/>
            <person name="Adam C."/>
            <person name="Daum C."/>
            <person name="Floudas D."/>
            <person name="Sun H."/>
            <person name="Yadav J.S."/>
            <person name="Pangilinan J."/>
            <person name="Larsson K.H."/>
            <person name="Matsuura K."/>
            <person name="Barry K."/>
            <person name="Labutti K."/>
            <person name="Kuo R."/>
            <person name="Ohm R.A."/>
            <person name="Bhattacharya S.S."/>
            <person name="Shirouzu T."/>
            <person name="Yoshinaga Y."/>
            <person name="Martin F.M."/>
            <person name="Grigoriev I.V."/>
            <person name="Hibbett D.S."/>
        </authorList>
    </citation>
    <scope>NUCLEOTIDE SEQUENCE [LARGE SCALE GENOMIC DNA]</scope>
    <source>
        <strain evidence="6 7">HHB12733</strain>
    </source>
</reference>
<evidence type="ECO:0000313" key="7">
    <source>
        <dbReference type="Proteomes" id="UP000076842"/>
    </source>
</evidence>
<dbReference type="Gene3D" id="3.90.1590.10">
    <property type="entry name" value="glutathione-dependent formaldehyde- activating enzyme (gfa)"/>
    <property type="match status" value="1"/>
</dbReference>
<dbReference type="AlphaFoldDB" id="A0A165D9J2"/>
<dbReference type="Proteomes" id="UP000076842">
    <property type="component" value="Unassembled WGS sequence"/>
</dbReference>
<proteinExistence type="inferred from homology"/>
<dbReference type="STRING" id="1353952.A0A165D9J2"/>
<dbReference type="PANTHER" id="PTHR33337">
    <property type="entry name" value="GFA DOMAIN-CONTAINING PROTEIN"/>
    <property type="match status" value="1"/>
</dbReference>
<keyword evidence="3" id="KW-0862">Zinc</keyword>
<keyword evidence="4" id="KW-0456">Lyase</keyword>
<dbReference type="PROSITE" id="PS51891">
    <property type="entry name" value="CENP_V_GFA"/>
    <property type="match status" value="1"/>
</dbReference>
<evidence type="ECO:0000256" key="1">
    <source>
        <dbReference type="ARBA" id="ARBA00005495"/>
    </source>
</evidence>
<dbReference type="SUPFAM" id="SSF51316">
    <property type="entry name" value="Mss4-like"/>
    <property type="match status" value="1"/>
</dbReference>
<keyword evidence="2" id="KW-0479">Metal-binding</keyword>
<evidence type="ECO:0000259" key="5">
    <source>
        <dbReference type="PROSITE" id="PS51891"/>
    </source>
</evidence>
<dbReference type="InParanoid" id="A0A165D9J2"/>
<dbReference type="OrthoDB" id="9970124at2759"/>
<protein>
    <recommendedName>
        <fullName evidence="5">CENP-V/GFA domain-containing protein</fullName>
    </recommendedName>
</protein>
<dbReference type="PANTHER" id="PTHR33337:SF31">
    <property type="entry name" value="DUF636 DOMAIN PROTEIN (AFU_ORTHOLOGUE AFUA_2G12650)"/>
    <property type="match status" value="1"/>
</dbReference>
<gene>
    <name evidence="6" type="ORF">CALCODRAFT_487194</name>
</gene>
<evidence type="ECO:0000313" key="6">
    <source>
        <dbReference type="EMBL" id="KZT52343.1"/>
    </source>
</evidence>
<evidence type="ECO:0000256" key="2">
    <source>
        <dbReference type="ARBA" id="ARBA00022723"/>
    </source>
</evidence>
<feature type="domain" description="CENP-V/GFA" evidence="5">
    <location>
        <begin position="5"/>
        <end position="126"/>
    </location>
</feature>
<organism evidence="6 7">
    <name type="scientific">Calocera cornea HHB12733</name>
    <dbReference type="NCBI Taxonomy" id="1353952"/>
    <lineage>
        <taxon>Eukaryota</taxon>
        <taxon>Fungi</taxon>
        <taxon>Dikarya</taxon>
        <taxon>Basidiomycota</taxon>
        <taxon>Agaricomycotina</taxon>
        <taxon>Dacrymycetes</taxon>
        <taxon>Dacrymycetales</taxon>
        <taxon>Dacrymycetaceae</taxon>
        <taxon>Calocera</taxon>
    </lineage>
</organism>
<evidence type="ECO:0000256" key="3">
    <source>
        <dbReference type="ARBA" id="ARBA00022833"/>
    </source>
</evidence>
<comment type="similarity">
    <text evidence="1">Belongs to the Gfa family.</text>
</comment>
<dbReference type="GO" id="GO:0016846">
    <property type="term" value="F:carbon-sulfur lyase activity"/>
    <property type="evidence" value="ECO:0007669"/>
    <property type="project" value="InterPro"/>
</dbReference>
<dbReference type="GO" id="GO:0046872">
    <property type="term" value="F:metal ion binding"/>
    <property type="evidence" value="ECO:0007669"/>
    <property type="project" value="UniProtKB-KW"/>
</dbReference>
<keyword evidence="7" id="KW-1185">Reference proteome</keyword>
<name>A0A165D9J2_9BASI</name>
<accession>A0A165D9J2</accession>